<dbReference type="Gene3D" id="3.30.450.60">
    <property type="match status" value="1"/>
</dbReference>
<dbReference type="InterPro" id="IPR036168">
    <property type="entry name" value="AP2_Mu_C_sf"/>
</dbReference>
<feature type="domain" description="MHD" evidence="16">
    <location>
        <begin position="272"/>
        <end position="520"/>
    </location>
</feature>
<dbReference type="AlphaFoldDB" id="A0A168SD57"/>
<keyword evidence="6 12" id="KW-0963">Cytoplasm</keyword>
<dbReference type="InterPro" id="IPR020846">
    <property type="entry name" value="MFS_dom"/>
</dbReference>
<dbReference type="Gene3D" id="2.60.40.1170">
    <property type="entry name" value="Mu homology domain, subdomain B"/>
    <property type="match status" value="2"/>
</dbReference>
<keyword evidence="11" id="KW-0968">Cytoplasmic vesicle</keyword>
<dbReference type="Pfam" id="PF00928">
    <property type="entry name" value="Adap_comp_sub"/>
    <property type="match status" value="1"/>
</dbReference>
<dbReference type="GO" id="GO:0015031">
    <property type="term" value="P:protein transport"/>
    <property type="evidence" value="ECO:0007669"/>
    <property type="project" value="UniProtKB-KW"/>
</dbReference>
<gene>
    <name evidence="17" type="primary">ABSGL_13924.1 scaffold 14340</name>
</gene>
<keyword evidence="7 12" id="KW-0931">ER-Golgi transport</keyword>
<comment type="subcellular location">
    <subcellularLocation>
        <location evidence="12">Cytoplasm</location>
    </subcellularLocation>
    <subcellularLocation>
        <location evidence="2 12">Golgi apparatus membrane</location>
        <topology evidence="2 12">Peripheral membrane protein</topology>
        <orientation evidence="2 12">Cytoplasmic side</orientation>
    </subcellularLocation>
    <subcellularLocation>
        <location evidence="12">Cytoplasmic vesicle</location>
        <location evidence="12">COPI-coated vesicle membrane</location>
        <topology evidence="12">Peripheral membrane protein</topology>
        <orientation evidence="12">Cytoplasmic side</orientation>
    </subcellularLocation>
    <subcellularLocation>
        <location evidence="1">Membrane</location>
        <topology evidence="1">Multi-pass membrane protein</topology>
    </subcellularLocation>
</comment>
<dbReference type="SUPFAM" id="SSF103473">
    <property type="entry name" value="MFS general substrate transporter"/>
    <property type="match status" value="1"/>
</dbReference>
<keyword evidence="18" id="KW-1185">Reference proteome</keyword>
<dbReference type="PROSITE" id="PS50850">
    <property type="entry name" value="MFS"/>
    <property type="match status" value="1"/>
</dbReference>
<dbReference type="Pfam" id="PF01217">
    <property type="entry name" value="Clat_adaptor_s"/>
    <property type="match status" value="1"/>
</dbReference>
<proteinExistence type="inferred from homology"/>
<feature type="transmembrane region" description="Helical" evidence="14">
    <location>
        <begin position="727"/>
        <end position="744"/>
    </location>
</feature>
<feature type="transmembrane region" description="Helical" evidence="14">
    <location>
        <begin position="801"/>
        <end position="820"/>
    </location>
</feature>
<keyword evidence="10 12" id="KW-0472">Membrane</keyword>
<reference evidence="17" key="1">
    <citation type="submission" date="2016-04" db="EMBL/GenBank/DDBJ databases">
        <authorList>
            <person name="Evans L.H."/>
            <person name="Alamgir A."/>
            <person name="Owens N."/>
            <person name="Weber N.D."/>
            <person name="Virtaneva K."/>
            <person name="Barbian K."/>
            <person name="Babar A."/>
            <person name="Rosenke K."/>
        </authorList>
    </citation>
    <scope>NUCLEOTIDE SEQUENCE [LARGE SCALE GENOMIC DNA]</scope>
    <source>
        <strain evidence="17">CBS 101.48</strain>
    </source>
</reference>
<evidence type="ECO:0000256" key="5">
    <source>
        <dbReference type="ARBA" id="ARBA00022448"/>
    </source>
</evidence>
<protein>
    <recommendedName>
        <fullName evidence="12">Coatomer subunit delta</fullName>
    </recommendedName>
</protein>
<dbReference type="Gene3D" id="1.20.1720.10">
    <property type="entry name" value="Multidrug resistance protein D"/>
    <property type="match status" value="1"/>
</dbReference>
<dbReference type="CDD" id="cd09254">
    <property type="entry name" value="AP_delta-COPI_MHD"/>
    <property type="match status" value="1"/>
</dbReference>
<evidence type="ECO:0000256" key="3">
    <source>
        <dbReference type="ARBA" id="ARBA00010516"/>
    </source>
</evidence>
<dbReference type="InterPro" id="IPR011701">
    <property type="entry name" value="MFS"/>
</dbReference>
<dbReference type="Pfam" id="PF07690">
    <property type="entry name" value="MFS_1"/>
    <property type="match status" value="1"/>
</dbReference>
<dbReference type="SUPFAM" id="SSF64356">
    <property type="entry name" value="SNARE-like"/>
    <property type="match status" value="1"/>
</dbReference>
<feature type="transmembrane region" description="Helical" evidence="14">
    <location>
        <begin position="970"/>
        <end position="987"/>
    </location>
</feature>
<feature type="transmembrane region" description="Helical" evidence="14">
    <location>
        <begin position="765"/>
        <end position="789"/>
    </location>
</feature>
<dbReference type="PROSITE" id="PS51072">
    <property type="entry name" value="MHD"/>
    <property type="match status" value="1"/>
</dbReference>
<dbReference type="Gene3D" id="1.20.1250.20">
    <property type="entry name" value="MFS general substrate transporter like domains"/>
    <property type="match status" value="1"/>
</dbReference>
<feature type="transmembrane region" description="Helical" evidence="14">
    <location>
        <begin position="591"/>
        <end position="612"/>
    </location>
</feature>
<evidence type="ECO:0000256" key="6">
    <source>
        <dbReference type="ARBA" id="ARBA00022490"/>
    </source>
</evidence>
<organism evidence="17">
    <name type="scientific">Absidia glauca</name>
    <name type="common">Pin mould</name>
    <dbReference type="NCBI Taxonomy" id="4829"/>
    <lineage>
        <taxon>Eukaryota</taxon>
        <taxon>Fungi</taxon>
        <taxon>Fungi incertae sedis</taxon>
        <taxon>Mucoromycota</taxon>
        <taxon>Mucoromycotina</taxon>
        <taxon>Mucoromycetes</taxon>
        <taxon>Mucorales</taxon>
        <taxon>Cunninghamellaceae</taxon>
        <taxon>Absidia</taxon>
    </lineage>
</organism>
<dbReference type="GO" id="GO:0006888">
    <property type="term" value="P:endoplasmic reticulum to Golgi vesicle-mediated transport"/>
    <property type="evidence" value="ECO:0007669"/>
    <property type="project" value="TreeGrafter"/>
</dbReference>
<dbReference type="GO" id="GO:0051645">
    <property type="term" value="P:Golgi localization"/>
    <property type="evidence" value="ECO:0007669"/>
    <property type="project" value="TreeGrafter"/>
</dbReference>
<evidence type="ECO:0000259" key="16">
    <source>
        <dbReference type="PROSITE" id="PS51072"/>
    </source>
</evidence>
<feature type="transmembrane region" description="Helical" evidence="14">
    <location>
        <begin position="566"/>
        <end position="584"/>
    </location>
</feature>
<dbReference type="EMBL" id="LT554889">
    <property type="protein sequence ID" value="SAM08262.1"/>
    <property type="molecule type" value="Genomic_DNA"/>
</dbReference>
<dbReference type="InterPro" id="IPR036259">
    <property type="entry name" value="MFS_trans_sf"/>
</dbReference>
<dbReference type="PANTHER" id="PTHR10121">
    <property type="entry name" value="COATOMER SUBUNIT DELTA"/>
    <property type="match status" value="1"/>
</dbReference>
<evidence type="ECO:0000256" key="7">
    <source>
        <dbReference type="ARBA" id="ARBA00022892"/>
    </source>
</evidence>
<evidence type="ECO:0000256" key="11">
    <source>
        <dbReference type="ARBA" id="ARBA00023329"/>
    </source>
</evidence>
<feature type="transmembrane region" description="Helical" evidence="14">
    <location>
        <begin position="695"/>
        <end position="715"/>
    </location>
</feature>
<dbReference type="Proteomes" id="UP000078561">
    <property type="component" value="Unassembled WGS sequence"/>
</dbReference>
<dbReference type="GO" id="GO:0022857">
    <property type="term" value="F:transmembrane transporter activity"/>
    <property type="evidence" value="ECO:0007669"/>
    <property type="project" value="InterPro"/>
</dbReference>
<comment type="similarity">
    <text evidence="3 12">Belongs to the adaptor complexes medium subunit family. Delta-COP subfamily.</text>
</comment>
<evidence type="ECO:0000256" key="12">
    <source>
        <dbReference type="RuleBase" id="RU366052"/>
    </source>
</evidence>
<dbReference type="CDD" id="cd14830">
    <property type="entry name" value="Delta_COP_N"/>
    <property type="match status" value="1"/>
</dbReference>
<dbReference type="GO" id="GO:0000139">
    <property type="term" value="C:Golgi membrane"/>
    <property type="evidence" value="ECO:0007669"/>
    <property type="project" value="UniProtKB-SubCell"/>
</dbReference>
<evidence type="ECO:0000256" key="2">
    <source>
        <dbReference type="ARBA" id="ARBA00004255"/>
    </source>
</evidence>
<feature type="transmembrane region" description="Helical" evidence="14">
    <location>
        <begin position="868"/>
        <end position="885"/>
    </location>
</feature>
<feature type="compositionally biased region" description="Basic and acidic residues" evidence="13">
    <location>
        <begin position="154"/>
        <end position="175"/>
    </location>
</feature>
<feature type="domain" description="Major facilitator superfamily (MFS) profile" evidence="15">
    <location>
        <begin position="470"/>
        <end position="950"/>
    </location>
</feature>
<feature type="transmembrane region" description="Helical" evidence="14">
    <location>
        <begin position="656"/>
        <end position="674"/>
    </location>
</feature>
<feature type="compositionally biased region" description="Polar residues" evidence="13">
    <location>
        <begin position="198"/>
        <end position="214"/>
    </location>
</feature>
<dbReference type="FunFam" id="3.30.450.60:FF:000003">
    <property type="entry name" value="Coatomer subunit delta"/>
    <property type="match status" value="1"/>
</dbReference>
<keyword evidence="14" id="KW-1133">Transmembrane helix</keyword>
<evidence type="ECO:0000256" key="8">
    <source>
        <dbReference type="ARBA" id="ARBA00022927"/>
    </source>
</evidence>
<dbReference type="PANTHER" id="PTHR10121:SF0">
    <property type="entry name" value="COATOMER SUBUNIT DELTA"/>
    <property type="match status" value="1"/>
</dbReference>
<dbReference type="InterPro" id="IPR028565">
    <property type="entry name" value="MHD"/>
</dbReference>
<keyword evidence="5 12" id="KW-0813">Transport</keyword>
<dbReference type="GO" id="GO:0030126">
    <property type="term" value="C:COPI vesicle coat"/>
    <property type="evidence" value="ECO:0007669"/>
    <property type="project" value="UniProtKB-UniRule"/>
</dbReference>
<dbReference type="SUPFAM" id="SSF49447">
    <property type="entry name" value="Second domain of Mu2 adaptin subunit (ap50) of ap2 adaptor"/>
    <property type="match status" value="1"/>
</dbReference>
<keyword evidence="14" id="KW-0812">Transmembrane</keyword>
<evidence type="ECO:0000313" key="17">
    <source>
        <dbReference type="EMBL" id="SAM08262.1"/>
    </source>
</evidence>
<dbReference type="InterPro" id="IPR027059">
    <property type="entry name" value="Coatomer_dsu"/>
</dbReference>
<evidence type="ECO:0000256" key="14">
    <source>
        <dbReference type="SAM" id="Phobius"/>
    </source>
</evidence>
<keyword evidence="8 12" id="KW-0653">Protein transport</keyword>
<evidence type="ECO:0000256" key="9">
    <source>
        <dbReference type="ARBA" id="ARBA00023034"/>
    </source>
</evidence>
<feature type="region of interest" description="Disordered" evidence="13">
    <location>
        <begin position="154"/>
        <end position="235"/>
    </location>
</feature>
<comment type="subunit">
    <text evidence="4 12">Oligomeric complex that consists of at least the alpha, beta, beta', gamma, delta, epsilon and zeta subunits.</text>
</comment>
<feature type="compositionally biased region" description="Polar residues" evidence="13">
    <location>
        <begin position="181"/>
        <end position="190"/>
    </location>
</feature>
<feature type="transmembrane region" description="Helical" evidence="14">
    <location>
        <begin position="829"/>
        <end position="848"/>
    </location>
</feature>
<dbReference type="InParanoid" id="A0A168SD57"/>
<sequence>MVVLAASIVSKSGKVVLSRQFREIQRSRIEGLLASFPKLTSTGHQHTTVETEHVRYVYQPLEDLFMVLITNRQSNILQDIESLHLFARVVTDMCRSCDERDILNNSFELLFAFDEIISEGYRENVNLSQVKNNIDMESHEEKIQEIIARNKEREAKEELKRRAKQFDLQRKEASKRGQGFMQGNFSSNTMGGRYSPSLEPSSQSMIQTPSYGGRSSTPPASSSSKAKGMQLGRKPKTADLFEAIKTEVEEPLLRSGAPMSRPGSQQKINPNQESVHVSIEERVSMVANQEGELEQLEVKGVLTLKISDPAMGRIRLSLDAADDAAIQFKTHPNVDKNVFKNEKAVQMRDTSRAFPVNQNLEVVRWKYSSQDETAVPLSITCWPSPADNGTCDVNIEYVLEADHLELRDVVIAIPLPGEPSATVHQVDGSYFVDRQRRVLEWQLPVINSNNKNGLLECTLPGSDASGFFPVMASFVGEKLICGVDVLDVQNLELQAPSIFSKEILLTSDEYTCQSGCLGDHFLSAQRIGSPTTMQVIKRSQRVHILTCHHYNPLDSKLSDIFGRKSTLVFILTFFLVGSMGCGAAQTMIQLGIARAIAGIGGAGLMVMSSVVIHDLVPMQQRGQYQSYINMAQTIGTTVGAPLGGIINEAFGWRHCFYLNGPPCLIILYVYIYRLENYNLPKSPGSQNWVSKFRGIDYWGAFLLLVANTAFVVATSFGGNTHAWSDPLIVTLLVVSPLFFLLFGLNEMHWATNPLISRTLIKNRNVVAVCLNNFFLCNSTMTMGFLIPQFFMGVLGYPTSSAGLWVLPRTICVAFGCWAAGRYLAVKGKYYHYVVTVMAFQLVSAISIYQWTPETPRWLQMLGMNVEGYAFGSIFVATMVALVAGIEQKETASATSMLFLCRSTGWLSGGSLSAAILQANLKTNLVKSITGPEADSIIEFVRTSITKIRTLSPELQIVVIKALQDAIHSSMLYAVATSVICFGITCLMKNYSLHRK</sequence>
<dbReference type="InterPro" id="IPR022775">
    <property type="entry name" value="AP_mu_sigma_su"/>
</dbReference>
<evidence type="ECO:0000259" key="15">
    <source>
        <dbReference type="PROSITE" id="PS50850"/>
    </source>
</evidence>
<comment type="function">
    <text evidence="12">The coatomer is a cytosolic protein complex that binds to dilysine motifs and reversibly associates with Golgi non-clathrin-coated vesicles, which further mediate biosynthetic protein transport from the ER, via the Golgi up to the trans Golgi network.</text>
</comment>
<dbReference type="GO" id="GO:0006890">
    <property type="term" value="P:retrograde vesicle-mediated transport, Golgi to endoplasmic reticulum"/>
    <property type="evidence" value="ECO:0007669"/>
    <property type="project" value="UniProtKB-UniRule"/>
</dbReference>
<keyword evidence="9 12" id="KW-0333">Golgi apparatus</keyword>
<accession>A0A168SD57</accession>
<feature type="transmembrane region" description="Helical" evidence="14">
    <location>
        <begin position="897"/>
        <end position="916"/>
    </location>
</feature>
<evidence type="ECO:0000256" key="13">
    <source>
        <dbReference type="SAM" id="MobiDB-lite"/>
    </source>
</evidence>
<evidence type="ECO:0000256" key="1">
    <source>
        <dbReference type="ARBA" id="ARBA00004141"/>
    </source>
</evidence>
<dbReference type="InterPro" id="IPR011012">
    <property type="entry name" value="Longin-like_dom_sf"/>
</dbReference>
<dbReference type="OrthoDB" id="10266042at2759"/>
<evidence type="ECO:0000256" key="10">
    <source>
        <dbReference type="ARBA" id="ARBA00023136"/>
    </source>
</evidence>
<evidence type="ECO:0000313" key="18">
    <source>
        <dbReference type="Proteomes" id="UP000078561"/>
    </source>
</evidence>
<name>A0A168SD57_ABSGL</name>
<feature type="compositionally biased region" description="Low complexity" evidence="13">
    <location>
        <begin position="215"/>
        <end position="227"/>
    </location>
</feature>
<dbReference type="STRING" id="4829.A0A168SD57"/>
<evidence type="ECO:0000256" key="4">
    <source>
        <dbReference type="ARBA" id="ARBA00011775"/>
    </source>
</evidence>